<dbReference type="AlphaFoldDB" id="A0A1T4YRS9"/>
<evidence type="ECO:0000313" key="2">
    <source>
        <dbReference type="Proteomes" id="UP000190774"/>
    </source>
</evidence>
<dbReference type="STRING" id="48467.SAMN02745166_04064"/>
<proteinExistence type="predicted"/>
<gene>
    <name evidence="1" type="ORF">SAMN02745166_04064</name>
</gene>
<protein>
    <submittedName>
        <fullName evidence="1">Uncharacterized protein</fullName>
    </submittedName>
</protein>
<reference evidence="2" key="1">
    <citation type="submission" date="2017-02" db="EMBL/GenBank/DDBJ databases">
        <authorList>
            <person name="Varghese N."/>
            <person name="Submissions S."/>
        </authorList>
    </citation>
    <scope>NUCLEOTIDE SEQUENCE [LARGE SCALE GENOMIC DNA]</scope>
    <source>
        <strain evidence="2">ATCC 700200</strain>
    </source>
</reference>
<sequence>MCVRCLLSPAAIAEHHVSLGVTCGLRHIYFPNSLPPCVHHNGEIDWHYAEEELEEAHAAMLV</sequence>
<dbReference type="EMBL" id="FUYE01000016">
    <property type="protein sequence ID" value="SKB04430.1"/>
    <property type="molecule type" value="Genomic_DNA"/>
</dbReference>
<accession>A0A1T4YRS9</accession>
<name>A0A1T4YRS9_9BACT</name>
<dbReference type="Proteomes" id="UP000190774">
    <property type="component" value="Unassembled WGS sequence"/>
</dbReference>
<keyword evidence="2" id="KW-1185">Reference proteome</keyword>
<organism evidence="1 2">
    <name type="scientific">Prosthecobacter debontii</name>
    <dbReference type="NCBI Taxonomy" id="48467"/>
    <lineage>
        <taxon>Bacteria</taxon>
        <taxon>Pseudomonadati</taxon>
        <taxon>Verrucomicrobiota</taxon>
        <taxon>Verrucomicrobiia</taxon>
        <taxon>Verrucomicrobiales</taxon>
        <taxon>Verrucomicrobiaceae</taxon>
        <taxon>Prosthecobacter</taxon>
    </lineage>
</organism>
<evidence type="ECO:0000313" key="1">
    <source>
        <dbReference type="EMBL" id="SKB04430.1"/>
    </source>
</evidence>